<reference evidence="1" key="1">
    <citation type="journal article" date="2015" name="MBio">
        <title>Eco-Evolutionary Dynamics of Episomes among Ecologically Cohesive Bacterial Populations.</title>
        <authorList>
            <person name="Xue H."/>
            <person name="Cordero O.X."/>
            <person name="Camas F.M."/>
            <person name="Trimble W."/>
            <person name="Meyer F."/>
            <person name="Guglielmini J."/>
            <person name="Rocha E.P."/>
            <person name="Polz M.F."/>
        </authorList>
    </citation>
    <scope>NUCLEOTIDE SEQUENCE</scope>
    <source>
        <strain evidence="1">FF_59</strain>
    </source>
</reference>
<sequence>MCANSYLHEDTHTLTVESVEINVLDTGATRFGGKRGFVA</sequence>
<dbReference type="EMBL" id="KP795670">
    <property type="protein sequence ID" value="AKN39845.1"/>
    <property type="molecule type" value="Genomic_DNA"/>
</dbReference>
<protein>
    <submittedName>
        <fullName evidence="1">Uncharacterized protein</fullName>
    </submittedName>
</protein>
<name>A0A0H3ZU89_9VIBR</name>
<accession>A0A0H3ZU89</accession>
<organism evidence="1">
    <name type="scientific">Vibrio tasmaniensis</name>
    <dbReference type="NCBI Taxonomy" id="212663"/>
    <lineage>
        <taxon>Bacteria</taxon>
        <taxon>Pseudomonadati</taxon>
        <taxon>Pseudomonadota</taxon>
        <taxon>Gammaproteobacteria</taxon>
        <taxon>Vibrionales</taxon>
        <taxon>Vibrionaceae</taxon>
        <taxon>Vibrio</taxon>
    </lineage>
</organism>
<evidence type="ECO:0000313" key="1">
    <source>
        <dbReference type="EMBL" id="AKN39845.1"/>
    </source>
</evidence>
<proteinExistence type="predicted"/>
<dbReference type="AlphaFoldDB" id="A0A0H3ZU89"/>